<feature type="compositionally biased region" description="Basic residues" evidence="1">
    <location>
        <begin position="55"/>
        <end position="64"/>
    </location>
</feature>
<keyword evidence="4" id="KW-1185">Reference proteome</keyword>
<evidence type="ECO:0000313" key="4">
    <source>
        <dbReference type="Proteomes" id="UP001634007"/>
    </source>
</evidence>
<proteinExistence type="predicted"/>
<feature type="transmembrane region" description="Helical" evidence="2">
    <location>
        <begin position="6"/>
        <end position="25"/>
    </location>
</feature>
<name>A0ABD3J3H1_EUCGL</name>
<evidence type="ECO:0000313" key="3">
    <source>
        <dbReference type="EMBL" id="KAL3721094.1"/>
    </source>
</evidence>
<dbReference type="PANTHER" id="PTHR33564:SF15">
    <property type="entry name" value="PROTEIN, PUTATIVE-RELATED"/>
    <property type="match status" value="1"/>
</dbReference>
<reference evidence="3 4" key="1">
    <citation type="submission" date="2024-11" db="EMBL/GenBank/DDBJ databases">
        <title>Chromosome-level genome assembly of Eucalyptus globulus Labill. provides insights into its genome evolution.</title>
        <authorList>
            <person name="Li X."/>
        </authorList>
    </citation>
    <scope>NUCLEOTIDE SEQUENCE [LARGE SCALE GENOMIC DNA]</scope>
    <source>
        <strain evidence="3">CL2024</strain>
        <tissue evidence="3">Fresh tender leaves</tissue>
    </source>
</reference>
<protein>
    <submittedName>
        <fullName evidence="3">Uncharacterized protein</fullName>
    </submittedName>
</protein>
<organism evidence="3 4">
    <name type="scientific">Eucalyptus globulus</name>
    <name type="common">Tasmanian blue gum</name>
    <dbReference type="NCBI Taxonomy" id="34317"/>
    <lineage>
        <taxon>Eukaryota</taxon>
        <taxon>Viridiplantae</taxon>
        <taxon>Streptophyta</taxon>
        <taxon>Embryophyta</taxon>
        <taxon>Tracheophyta</taxon>
        <taxon>Spermatophyta</taxon>
        <taxon>Magnoliopsida</taxon>
        <taxon>eudicotyledons</taxon>
        <taxon>Gunneridae</taxon>
        <taxon>Pentapetalae</taxon>
        <taxon>rosids</taxon>
        <taxon>malvids</taxon>
        <taxon>Myrtales</taxon>
        <taxon>Myrtaceae</taxon>
        <taxon>Myrtoideae</taxon>
        <taxon>Eucalypteae</taxon>
        <taxon>Eucalyptus</taxon>
    </lineage>
</organism>
<gene>
    <name evidence="3" type="ORF">ACJRO7_005852</name>
</gene>
<evidence type="ECO:0000256" key="2">
    <source>
        <dbReference type="SAM" id="Phobius"/>
    </source>
</evidence>
<dbReference type="EMBL" id="JBJKBG010000010">
    <property type="protein sequence ID" value="KAL3721094.1"/>
    <property type="molecule type" value="Genomic_DNA"/>
</dbReference>
<feature type="compositionally biased region" description="Basic and acidic residues" evidence="1">
    <location>
        <begin position="65"/>
        <end position="78"/>
    </location>
</feature>
<dbReference type="Proteomes" id="UP001634007">
    <property type="component" value="Unassembled WGS sequence"/>
</dbReference>
<accession>A0ABD3J3H1</accession>
<evidence type="ECO:0000256" key="1">
    <source>
        <dbReference type="SAM" id="MobiDB-lite"/>
    </source>
</evidence>
<comment type="caution">
    <text evidence="3">The sequence shown here is derived from an EMBL/GenBank/DDBJ whole genome shotgun (WGS) entry which is preliminary data.</text>
</comment>
<keyword evidence="2" id="KW-1133">Transmembrane helix</keyword>
<feature type="region of interest" description="Disordered" evidence="1">
    <location>
        <begin position="31"/>
        <end position="78"/>
    </location>
</feature>
<keyword evidence="2" id="KW-0472">Membrane</keyword>
<dbReference type="PANTHER" id="PTHR33564">
    <property type="entry name" value="TRANSMEMBRANE PROTEIN"/>
    <property type="match status" value="1"/>
</dbReference>
<dbReference type="AlphaFoldDB" id="A0ABD3J3H1"/>
<sequence length="129" mass="14703">MNSPSLVLATTAMAAVSSTVLFLAFSWHKPPLPHEEPHPPEQVLRSCLRSDGKKKERNKKKKKVRFADDVKEPRGNGDEFRMKMKMKEIRKSSPVERSCRSEIPGIPANRVALYSGILRDRANRMECSR</sequence>
<keyword evidence="2" id="KW-0812">Transmembrane</keyword>